<feature type="transmembrane region" description="Helical" evidence="7">
    <location>
        <begin position="74"/>
        <end position="92"/>
    </location>
</feature>
<evidence type="ECO:0000313" key="8">
    <source>
        <dbReference type="EMBL" id="KAF7823034.1"/>
    </source>
</evidence>
<feature type="transmembrane region" description="Helical" evidence="7">
    <location>
        <begin position="179"/>
        <end position="202"/>
    </location>
</feature>
<dbReference type="GO" id="GO:0055038">
    <property type="term" value="C:recycling endosome membrane"/>
    <property type="evidence" value="ECO:0007669"/>
    <property type="project" value="TreeGrafter"/>
</dbReference>
<evidence type="ECO:0000256" key="7">
    <source>
        <dbReference type="RuleBase" id="RU363122"/>
    </source>
</evidence>
<keyword evidence="6 7" id="KW-0968">Cytoplasmic vesicle</keyword>
<comment type="caution">
    <text evidence="8">The sequence shown here is derived from an EMBL/GenBank/DDBJ whole genome shotgun (WGS) entry which is preliminary data.</text>
</comment>
<keyword evidence="4 7" id="KW-1133">Transmembrane helix</keyword>
<accession>A0A834TSE7</accession>
<keyword evidence="9" id="KW-1185">Reference proteome</keyword>
<name>A0A834TSE7_9FABA</name>
<dbReference type="PANTHER" id="PTHR10687">
    <property type="entry name" value="SECRETORY CARRIER-ASSOCIATED MEMBRANE PROTEIN SCAMP"/>
    <property type="match status" value="1"/>
</dbReference>
<dbReference type="GO" id="GO:0032588">
    <property type="term" value="C:trans-Golgi network membrane"/>
    <property type="evidence" value="ECO:0007669"/>
    <property type="project" value="TreeGrafter"/>
</dbReference>
<keyword evidence="7" id="KW-1003">Cell membrane</keyword>
<dbReference type="Pfam" id="PF04144">
    <property type="entry name" value="SCAMP"/>
    <property type="match status" value="1"/>
</dbReference>
<dbReference type="InterPro" id="IPR007273">
    <property type="entry name" value="SCAMP"/>
</dbReference>
<feature type="transmembrane region" description="Helical" evidence="7">
    <location>
        <begin position="138"/>
        <end position="159"/>
    </location>
</feature>
<dbReference type="GO" id="GO:0015031">
    <property type="term" value="P:protein transport"/>
    <property type="evidence" value="ECO:0007669"/>
    <property type="project" value="InterPro"/>
</dbReference>
<proteinExistence type="inferred from homology"/>
<sequence length="230" mass="26107">MDQPDQEKDLKAKEAELKAREADLIRREQELKRKEDAIARSGVTLEIKNWPSFFPIIHHDVANDIPLHLQKLQYVAFSTFLGIVLCLTWNIAAVSVASLKGEGLIVWFLAIIYFLCGVPGAYVMWYRPLYRAMRTDSALRFGWCTSFFAFALQLLLHLSSKDILSRILPALSLIDGRQILAILYFVGFGLFCIETLLSIYVIQQVLMYFRGSGKAAEAKRDARNTVMAAL</sequence>
<dbReference type="OrthoDB" id="242866at2759"/>
<evidence type="ECO:0000256" key="4">
    <source>
        <dbReference type="ARBA" id="ARBA00022989"/>
    </source>
</evidence>
<dbReference type="GO" id="GO:0005886">
    <property type="term" value="C:plasma membrane"/>
    <property type="evidence" value="ECO:0007669"/>
    <property type="project" value="UniProtKB-SubCell"/>
</dbReference>
<comment type="function">
    <text evidence="1 7">Probably involved in membrane trafficking.</text>
</comment>
<keyword evidence="7" id="KW-0813">Transport</keyword>
<dbReference type="GO" id="GO:0030658">
    <property type="term" value="C:transport vesicle membrane"/>
    <property type="evidence" value="ECO:0007669"/>
    <property type="project" value="UniProtKB-SubCell"/>
</dbReference>
<evidence type="ECO:0000256" key="6">
    <source>
        <dbReference type="ARBA" id="ARBA00023329"/>
    </source>
</evidence>
<comment type="subcellular location">
    <subcellularLocation>
        <location evidence="7">Cell membrane</location>
        <topology evidence="7">Multi-pass membrane protein</topology>
    </subcellularLocation>
    <subcellularLocation>
        <location evidence="7">Cytoplasmic vesicle</location>
        <location evidence="7">Secretory vesicle membrane</location>
        <topology evidence="7">Multi-pass membrane protein</topology>
    </subcellularLocation>
</comment>
<reference evidence="8" key="1">
    <citation type="submission" date="2020-09" db="EMBL/GenBank/DDBJ databases">
        <title>Genome-Enabled Discovery of Anthraquinone Biosynthesis in Senna tora.</title>
        <authorList>
            <person name="Kang S.-H."/>
            <person name="Pandey R.P."/>
            <person name="Lee C.-M."/>
            <person name="Sim J.-S."/>
            <person name="Jeong J.-T."/>
            <person name="Choi B.-S."/>
            <person name="Jung M."/>
            <person name="Ginzburg D."/>
            <person name="Zhao K."/>
            <person name="Won S.Y."/>
            <person name="Oh T.-J."/>
            <person name="Yu Y."/>
            <person name="Kim N.-H."/>
            <person name="Lee O.R."/>
            <person name="Lee T.-H."/>
            <person name="Bashyal P."/>
            <person name="Kim T.-S."/>
            <person name="Lee W.-H."/>
            <person name="Kawkins C."/>
            <person name="Kim C.-K."/>
            <person name="Kim J.S."/>
            <person name="Ahn B.O."/>
            <person name="Rhee S.Y."/>
            <person name="Sohng J.K."/>
        </authorList>
    </citation>
    <scope>NUCLEOTIDE SEQUENCE</scope>
    <source>
        <tissue evidence="8">Leaf</tissue>
    </source>
</reference>
<protein>
    <recommendedName>
        <fullName evidence="7">Secretory carrier-associated membrane protein</fullName>
        <shortName evidence="7">Secretory carrier membrane protein</shortName>
    </recommendedName>
</protein>
<organism evidence="8 9">
    <name type="scientific">Senna tora</name>
    <dbReference type="NCBI Taxonomy" id="362788"/>
    <lineage>
        <taxon>Eukaryota</taxon>
        <taxon>Viridiplantae</taxon>
        <taxon>Streptophyta</taxon>
        <taxon>Embryophyta</taxon>
        <taxon>Tracheophyta</taxon>
        <taxon>Spermatophyta</taxon>
        <taxon>Magnoliopsida</taxon>
        <taxon>eudicotyledons</taxon>
        <taxon>Gunneridae</taxon>
        <taxon>Pentapetalae</taxon>
        <taxon>rosids</taxon>
        <taxon>fabids</taxon>
        <taxon>Fabales</taxon>
        <taxon>Fabaceae</taxon>
        <taxon>Caesalpinioideae</taxon>
        <taxon>Cassia clade</taxon>
        <taxon>Senna</taxon>
    </lineage>
</organism>
<dbReference type="Proteomes" id="UP000634136">
    <property type="component" value="Unassembled WGS sequence"/>
</dbReference>
<gene>
    <name evidence="8" type="ORF">G2W53_021178</name>
</gene>
<dbReference type="PANTHER" id="PTHR10687:SF76">
    <property type="entry name" value="SECRETORY CARRIER-ASSOCIATED MEMBRANE PROTEIN 1"/>
    <property type="match status" value="1"/>
</dbReference>
<keyword evidence="5 7" id="KW-0472">Membrane</keyword>
<comment type="similarity">
    <text evidence="2 7">Belongs to the SCAMP family.</text>
</comment>
<evidence type="ECO:0000256" key="1">
    <source>
        <dbReference type="ARBA" id="ARBA00004003"/>
    </source>
</evidence>
<keyword evidence="3 7" id="KW-0812">Transmembrane</keyword>
<evidence type="ECO:0000256" key="2">
    <source>
        <dbReference type="ARBA" id="ARBA00010482"/>
    </source>
</evidence>
<dbReference type="EMBL" id="JAAIUW010000007">
    <property type="protein sequence ID" value="KAF7823034.1"/>
    <property type="molecule type" value="Genomic_DNA"/>
</dbReference>
<evidence type="ECO:0000256" key="3">
    <source>
        <dbReference type="ARBA" id="ARBA00022692"/>
    </source>
</evidence>
<evidence type="ECO:0000313" key="9">
    <source>
        <dbReference type="Proteomes" id="UP000634136"/>
    </source>
</evidence>
<dbReference type="AlphaFoldDB" id="A0A834TSE7"/>
<feature type="transmembrane region" description="Helical" evidence="7">
    <location>
        <begin position="104"/>
        <end position="126"/>
    </location>
</feature>
<evidence type="ECO:0000256" key="5">
    <source>
        <dbReference type="ARBA" id="ARBA00023136"/>
    </source>
</evidence>